<sequence length="62" mass="6786">MQGRHFPLAIAGGASMLPQDVIEIVEGLQIDYGQLAGLSDICFAFNMQFQFVTGRSAARKRL</sequence>
<dbReference type="Proteomes" id="UP000241764">
    <property type="component" value="Unassembled WGS sequence"/>
</dbReference>
<accession>A0A2P7BI95</accession>
<organism evidence="1 2">
    <name type="scientific">Phyllobacterium sophorae</name>
    <dbReference type="NCBI Taxonomy" id="1520277"/>
    <lineage>
        <taxon>Bacteria</taxon>
        <taxon>Pseudomonadati</taxon>
        <taxon>Pseudomonadota</taxon>
        <taxon>Alphaproteobacteria</taxon>
        <taxon>Hyphomicrobiales</taxon>
        <taxon>Phyllobacteriaceae</taxon>
        <taxon>Phyllobacterium</taxon>
    </lineage>
</organism>
<reference evidence="2" key="1">
    <citation type="submission" date="2017-11" db="EMBL/GenBank/DDBJ databases">
        <authorList>
            <person name="Kuznetsova I."/>
            <person name="Sazanova A."/>
            <person name="Chirak E."/>
            <person name="Safronova V."/>
            <person name="Willems A."/>
        </authorList>
    </citation>
    <scope>NUCLEOTIDE SEQUENCE [LARGE SCALE GENOMIC DNA]</scope>
    <source>
        <strain evidence="2">CCBAU 03422</strain>
    </source>
</reference>
<keyword evidence="2" id="KW-1185">Reference proteome</keyword>
<gene>
    <name evidence="1" type="ORF">CU103_06215</name>
</gene>
<dbReference type="AlphaFoldDB" id="A0A2P7BI95"/>
<evidence type="ECO:0000313" key="1">
    <source>
        <dbReference type="EMBL" id="PSH66177.1"/>
    </source>
</evidence>
<proteinExistence type="predicted"/>
<protein>
    <submittedName>
        <fullName evidence="1">Uncharacterized protein</fullName>
    </submittedName>
</protein>
<name>A0A2P7BI95_9HYPH</name>
<comment type="caution">
    <text evidence="1">The sequence shown here is derived from an EMBL/GenBank/DDBJ whole genome shotgun (WGS) entry which is preliminary data.</text>
</comment>
<evidence type="ECO:0000313" key="2">
    <source>
        <dbReference type="Proteomes" id="UP000241764"/>
    </source>
</evidence>
<dbReference type="EMBL" id="PGGM01000002">
    <property type="protein sequence ID" value="PSH66177.1"/>
    <property type="molecule type" value="Genomic_DNA"/>
</dbReference>